<accession>A0A8K0UR89</accession>
<reference evidence="5" key="1">
    <citation type="journal article" date="2021" name="New Phytol.">
        <title>Evolutionary innovations through gain and loss of genes in the ectomycorrhizal Boletales.</title>
        <authorList>
            <person name="Wu G."/>
            <person name="Miyauchi S."/>
            <person name="Morin E."/>
            <person name="Kuo A."/>
            <person name="Drula E."/>
            <person name="Varga T."/>
            <person name="Kohler A."/>
            <person name="Feng B."/>
            <person name="Cao Y."/>
            <person name="Lipzen A."/>
            <person name="Daum C."/>
            <person name="Hundley H."/>
            <person name="Pangilinan J."/>
            <person name="Johnson J."/>
            <person name="Barry K."/>
            <person name="LaButti K."/>
            <person name="Ng V."/>
            <person name="Ahrendt S."/>
            <person name="Min B."/>
            <person name="Choi I.G."/>
            <person name="Park H."/>
            <person name="Plett J.M."/>
            <person name="Magnuson J."/>
            <person name="Spatafora J.W."/>
            <person name="Nagy L.G."/>
            <person name="Henrissat B."/>
            <person name="Grigoriev I.V."/>
            <person name="Yang Z.L."/>
            <person name="Xu J."/>
            <person name="Martin F.M."/>
        </authorList>
    </citation>
    <scope>NUCLEOTIDE SEQUENCE</scope>
    <source>
        <strain evidence="5">KKN 215</strain>
    </source>
</reference>
<dbReference type="Gene3D" id="3.40.50.12780">
    <property type="entry name" value="N-terminal domain of ligase-like"/>
    <property type="match status" value="1"/>
</dbReference>
<dbReference type="InterPro" id="IPR036736">
    <property type="entry name" value="ACP-like_sf"/>
</dbReference>
<dbReference type="InterPro" id="IPR000873">
    <property type="entry name" value="AMP-dep_synth/lig_dom"/>
</dbReference>
<dbReference type="PANTHER" id="PTHR43439:SF2">
    <property type="entry name" value="ENZYME, PUTATIVE (JCVI)-RELATED"/>
    <property type="match status" value="1"/>
</dbReference>
<dbReference type="SUPFAM" id="SSF56801">
    <property type="entry name" value="Acetyl-CoA synthetase-like"/>
    <property type="match status" value="1"/>
</dbReference>
<dbReference type="SUPFAM" id="SSF47336">
    <property type="entry name" value="ACP-like"/>
    <property type="match status" value="1"/>
</dbReference>
<feature type="non-terminal residue" evidence="5">
    <location>
        <position position="1"/>
    </location>
</feature>
<dbReference type="InterPro" id="IPR042099">
    <property type="entry name" value="ANL_N_sf"/>
</dbReference>
<dbReference type="InterPro" id="IPR036291">
    <property type="entry name" value="NAD(P)-bd_dom_sf"/>
</dbReference>
<feature type="non-terminal residue" evidence="5">
    <location>
        <position position="1062"/>
    </location>
</feature>
<dbReference type="EMBL" id="JAEVFJ010000011">
    <property type="protein sequence ID" value="KAH8101719.1"/>
    <property type="molecule type" value="Genomic_DNA"/>
</dbReference>
<evidence type="ECO:0000256" key="1">
    <source>
        <dbReference type="ARBA" id="ARBA00022450"/>
    </source>
</evidence>
<dbReference type="InterPro" id="IPR013120">
    <property type="entry name" value="FAR_NAD-bd"/>
</dbReference>
<dbReference type="Pfam" id="PF07993">
    <property type="entry name" value="NAD_binding_4"/>
    <property type="match status" value="1"/>
</dbReference>
<dbReference type="InterPro" id="IPR051414">
    <property type="entry name" value="Adenylate-forming_Reductase"/>
</dbReference>
<evidence type="ECO:0000313" key="6">
    <source>
        <dbReference type="Proteomes" id="UP000813824"/>
    </source>
</evidence>
<dbReference type="OrthoDB" id="429813at2759"/>
<dbReference type="Pfam" id="PF00501">
    <property type="entry name" value="AMP-binding"/>
    <property type="match status" value="1"/>
</dbReference>
<dbReference type="SUPFAM" id="SSF51735">
    <property type="entry name" value="NAD(P)-binding Rossmann-fold domains"/>
    <property type="match status" value="1"/>
</dbReference>
<proteinExistence type="predicted"/>
<sequence length="1062" mass="119086">VILPSTQALRSTTFRAPQHILEQGEIALPELYDWNAEYNPDHPLFHFEDDDGPRTISWSQGVRMIHRAAQYVSEKAAISSRDARHPPVIAILASSDTITYFCTIMGIMRAGFTVFTISPRNSPEAVAHLLSKTDAVLLLVSSEPSMAALAETAISLLRSTGTELRKGSMPVFEELFVSVTDDSFVAYPKVEYDLESPALILHSSGSTAFPKVISWSYTGLLQWCIIPWYGTVDLTGVLMSCHAMPLYHGMGSLSLCYVPSCGFVMSVFKPRSPATFPTSENLFEAMKESHCELVSCVPTFIEQWATESEKVAHLKTMKAVIFGSGPLAQDAGDYLTAQGVKLYQIYGMSECAVVNVFLSGKHPWAYFQISAHVPHDFIPRDDGTFELIMLATENWKPRVINTRHNGLDAYATSDLFTPHPTKPGFWKLYGRTDDQIMLSTGEKTNPGPLEKILNSDKHVHCAIMFGRGRFQNGVLIEPKSEYAFDPADVAQVEEFKNAIWPTVVRMNEFAPQHSRIFKEMILVSSPSKPFTFTAKGTPRRQAIINEYDAEINALYDAVQYAFQNESIMISEWTVEETTQFVRETIKAVMHKSIADHDDIFQFGCDSLQATWIRNTILQALRPIDGAADRLPSNFVFKAPTVAGMTNLLLQFIHPSTETPNEDARITELLKTVAKFTTDFPSRPDTARLRHRTDDGDTVFVTGTTGGFGCNILAQLTHDPTVKKIYAFNRPSEDIIQRQLYAMQKQGLLEECMRASKFEMIEGDLARPYFGLDPEVYEKLRTSVTHIIHNAWPVDFNLTLKSFERSLQGVRSLVDFALSSSFTVPPQILFVSSIGIFRREQTVSEEPVKDPAIVVGTGYAESKWVAEQILSAASERFGLRTVSVRIGQLCGDRNGHWNEKEWFPSIVKSALYTNCLPDVTKPGLVSWIPSYDGAKAIIAMRNSEEPILHLVNPNPVPWRTFLEPLAQAMNVSLVPYEQWLPKLGDCLGDRSLPEVEHLKRNPALRLLDYYRALQLNDDMEPLGIVRLNTTKAVHIAPSLLEMPLSAELAVRWLKSWRMSSFLP</sequence>
<dbReference type="Proteomes" id="UP000813824">
    <property type="component" value="Unassembled WGS sequence"/>
</dbReference>
<feature type="domain" description="AMP-dependent synthetase/ligase" evidence="3">
    <location>
        <begin position="33"/>
        <end position="361"/>
    </location>
</feature>
<protein>
    <submittedName>
        <fullName evidence="5">Acetyl-CoA synthetase-like protein</fullName>
    </submittedName>
</protein>
<keyword evidence="2" id="KW-0597">Phosphoprotein</keyword>
<evidence type="ECO:0000259" key="3">
    <source>
        <dbReference type="Pfam" id="PF00501"/>
    </source>
</evidence>
<evidence type="ECO:0000259" key="4">
    <source>
        <dbReference type="Pfam" id="PF07993"/>
    </source>
</evidence>
<dbReference type="Gene3D" id="1.10.1200.10">
    <property type="entry name" value="ACP-like"/>
    <property type="match status" value="1"/>
</dbReference>
<keyword evidence="6" id="KW-1185">Reference proteome</keyword>
<dbReference type="Gene3D" id="3.40.50.720">
    <property type="entry name" value="NAD(P)-binding Rossmann-like Domain"/>
    <property type="match status" value="1"/>
</dbReference>
<keyword evidence="1" id="KW-0596">Phosphopantetheine</keyword>
<dbReference type="Pfam" id="PF23562">
    <property type="entry name" value="AMP-binding_C_3"/>
    <property type="match status" value="1"/>
</dbReference>
<evidence type="ECO:0000313" key="5">
    <source>
        <dbReference type="EMBL" id="KAH8101719.1"/>
    </source>
</evidence>
<evidence type="ECO:0000256" key="2">
    <source>
        <dbReference type="ARBA" id="ARBA00022553"/>
    </source>
</evidence>
<feature type="domain" description="Thioester reductase (TE)" evidence="4">
    <location>
        <begin position="700"/>
        <end position="920"/>
    </location>
</feature>
<organism evidence="5 6">
    <name type="scientific">Cristinia sonorae</name>
    <dbReference type="NCBI Taxonomy" id="1940300"/>
    <lineage>
        <taxon>Eukaryota</taxon>
        <taxon>Fungi</taxon>
        <taxon>Dikarya</taxon>
        <taxon>Basidiomycota</taxon>
        <taxon>Agaricomycotina</taxon>
        <taxon>Agaricomycetes</taxon>
        <taxon>Agaricomycetidae</taxon>
        <taxon>Agaricales</taxon>
        <taxon>Pleurotineae</taxon>
        <taxon>Stephanosporaceae</taxon>
        <taxon>Cristinia</taxon>
    </lineage>
</organism>
<gene>
    <name evidence="5" type="ORF">BXZ70DRAFT_1017449</name>
</gene>
<dbReference type="PANTHER" id="PTHR43439">
    <property type="entry name" value="PHENYLACETATE-COENZYME A LIGASE"/>
    <property type="match status" value="1"/>
</dbReference>
<dbReference type="AlphaFoldDB" id="A0A8K0UR89"/>
<name>A0A8K0UR89_9AGAR</name>
<comment type="caution">
    <text evidence="5">The sequence shown here is derived from an EMBL/GenBank/DDBJ whole genome shotgun (WGS) entry which is preliminary data.</text>
</comment>